<dbReference type="RefSeq" id="WP_394832174.1">
    <property type="nucleotide sequence ID" value="NZ_CP089929.1"/>
</dbReference>
<evidence type="ECO:0000313" key="1">
    <source>
        <dbReference type="EMBL" id="WXB02547.1"/>
    </source>
</evidence>
<gene>
    <name evidence="1" type="primary">tssK</name>
    <name evidence="1" type="ORF">LVJ94_37230</name>
</gene>
<keyword evidence="2" id="KW-1185">Reference proteome</keyword>
<sequence length="452" mass="49756">MKPRKPLWTKGLFLAQHHLQAQDRYHERLLAARLESVLPYAWGVVELEIDEAALRAGQLRVSRLDAILPDGTPLVVGDGQVDDVLPARPVDAFTGKNLTVYVAVPRSDGSTAAVDFSGDPATTSRFIATEARELDSSTAKEERPVGWLRHNARITFGAEPLDRFDALPVAELVRSASGAVALRDTFIPPVLRVGASRYLADGFRRVLATMIAKQQSLAQSRRLRSASVVDFQAQDAAKFWLLHTLNQTIPMIAEIVDKPETPPREAHSALAQLLGMLGTFDAEADPTTIPKYNHLGLGEVFDVMFNRVLKLLDTVIAERYVTVPLKVHERGLYTGEFRDPGSLPYDYFLAVSGTGNISEPQIREHVPRLAKIASTARIESLMHSAVSGARIAHEYRVPAALPVKPGVLFFRIEKASDYWREILTTGGVAIYLPIDPATVQLSLYGTEAQTLQ</sequence>
<organism evidence="1 2">
    <name type="scientific">Pendulispora rubella</name>
    <dbReference type="NCBI Taxonomy" id="2741070"/>
    <lineage>
        <taxon>Bacteria</taxon>
        <taxon>Pseudomonadati</taxon>
        <taxon>Myxococcota</taxon>
        <taxon>Myxococcia</taxon>
        <taxon>Myxococcales</taxon>
        <taxon>Sorangiineae</taxon>
        <taxon>Pendulisporaceae</taxon>
        <taxon>Pendulispora</taxon>
    </lineage>
</organism>
<dbReference type="Pfam" id="PF05936">
    <property type="entry name" value="T6SS_VasE"/>
    <property type="match status" value="1"/>
</dbReference>
<dbReference type="InterPro" id="IPR010263">
    <property type="entry name" value="T6SS_TssK"/>
</dbReference>
<dbReference type="Proteomes" id="UP001374803">
    <property type="component" value="Chromosome"/>
</dbReference>
<evidence type="ECO:0000313" key="2">
    <source>
        <dbReference type="Proteomes" id="UP001374803"/>
    </source>
</evidence>
<proteinExistence type="predicted"/>
<accession>A0ABZ2L1S4</accession>
<protein>
    <submittedName>
        <fullName evidence="1">Type VI secretion system baseplate subunit TssK</fullName>
    </submittedName>
</protein>
<dbReference type="EMBL" id="CP089983">
    <property type="protein sequence ID" value="WXB02547.1"/>
    <property type="molecule type" value="Genomic_DNA"/>
</dbReference>
<dbReference type="PANTHER" id="PTHR35566">
    <property type="entry name" value="BLR3599 PROTEIN"/>
    <property type="match status" value="1"/>
</dbReference>
<reference evidence="1" key="1">
    <citation type="submission" date="2021-12" db="EMBL/GenBank/DDBJ databases">
        <title>Discovery of the Pendulisporaceae a myxobacterial family with distinct sporulation behavior and unique specialized metabolism.</title>
        <authorList>
            <person name="Garcia R."/>
            <person name="Popoff A."/>
            <person name="Bader C.D."/>
            <person name="Loehr J."/>
            <person name="Walesch S."/>
            <person name="Walt C."/>
            <person name="Boldt J."/>
            <person name="Bunk B."/>
            <person name="Haeckl F.J.F.P.J."/>
            <person name="Gunesch A.P."/>
            <person name="Birkelbach J."/>
            <person name="Nuebel U."/>
            <person name="Pietschmann T."/>
            <person name="Bach T."/>
            <person name="Mueller R."/>
        </authorList>
    </citation>
    <scope>NUCLEOTIDE SEQUENCE</scope>
    <source>
        <strain evidence="1">MSr11367</strain>
    </source>
</reference>
<name>A0ABZ2L1S4_9BACT</name>
<dbReference type="NCBIfam" id="TIGR03353">
    <property type="entry name" value="VI_chp_4"/>
    <property type="match status" value="1"/>
</dbReference>
<dbReference type="PANTHER" id="PTHR35566:SF1">
    <property type="entry name" value="TYPE VI SECRETION SYSTEM BASEPLATE COMPONENT TSSK1"/>
    <property type="match status" value="1"/>
</dbReference>